<evidence type="ECO:0000313" key="1">
    <source>
        <dbReference type="EMBL" id="CAF4715060.1"/>
    </source>
</evidence>
<organism evidence="1 2">
    <name type="scientific">Rotaria socialis</name>
    <dbReference type="NCBI Taxonomy" id="392032"/>
    <lineage>
        <taxon>Eukaryota</taxon>
        <taxon>Metazoa</taxon>
        <taxon>Spiralia</taxon>
        <taxon>Gnathifera</taxon>
        <taxon>Rotifera</taxon>
        <taxon>Eurotatoria</taxon>
        <taxon>Bdelloidea</taxon>
        <taxon>Philodinida</taxon>
        <taxon>Philodinidae</taxon>
        <taxon>Rotaria</taxon>
    </lineage>
</organism>
<dbReference type="SUPFAM" id="SSF46966">
    <property type="entry name" value="Spectrin repeat"/>
    <property type="match status" value="1"/>
</dbReference>
<feature type="non-terminal residue" evidence="1">
    <location>
        <position position="149"/>
    </location>
</feature>
<name>A0A821J3G1_9BILA</name>
<dbReference type="Proteomes" id="UP000663873">
    <property type="component" value="Unassembled WGS sequence"/>
</dbReference>
<evidence type="ECO:0000313" key="2">
    <source>
        <dbReference type="Proteomes" id="UP000663873"/>
    </source>
</evidence>
<protein>
    <submittedName>
        <fullName evidence="1">Uncharacterized protein</fullName>
    </submittedName>
</protein>
<keyword evidence="2" id="KW-1185">Reference proteome</keyword>
<reference evidence="1" key="1">
    <citation type="submission" date="2021-02" db="EMBL/GenBank/DDBJ databases">
        <authorList>
            <person name="Nowell W R."/>
        </authorList>
    </citation>
    <scope>NUCLEOTIDE SEQUENCE</scope>
</reference>
<sequence>AAVQNELEKRKIALEQLHSNIETLKRMMTTPEDLDSIKILDEKFTELNDHWSIMKQANDIRTENLLLTQACANTFWSEHGEISSFLNNISKQLSQIRPRSTSRDHIEHEREKFNQVIDDFSNNETKFKEILEQHGSILLTLVGNNPEEA</sequence>
<gene>
    <name evidence="1" type="ORF">UJA718_LOCUS36947</name>
</gene>
<dbReference type="EMBL" id="CAJOBP010036140">
    <property type="protein sequence ID" value="CAF4715060.1"/>
    <property type="molecule type" value="Genomic_DNA"/>
</dbReference>
<dbReference type="Gene3D" id="1.20.58.60">
    <property type="match status" value="1"/>
</dbReference>
<feature type="non-terminal residue" evidence="1">
    <location>
        <position position="1"/>
    </location>
</feature>
<comment type="caution">
    <text evidence="1">The sequence shown here is derived from an EMBL/GenBank/DDBJ whole genome shotgun (WGS) entry which is preliminary data.</text>
</comment>
<accession>A0A821J3G1</accession>
<dbReference type="AlphaFoldDB" id="A0A821J3G1"/>
<proteinExistence type="predicted"/>